<sequence>MLWQGRRQVECQPADALFPDDGMAGYLPEAAVTQIFVFKELRE</sequence>
<organism evidence="2">
    <name type="scientific">plant metagenome</name>
    <dbReference type="NCBI Taxonomy" id="1297885"/>
    <lineage>
        <taxon>unclassified sequences</taxon>
        <taxon>metagenomes</taxon>
        <taxon>organismal metagenomes</taxon>
    </lineage>
</organism>
<reference evidence="2" key="1">
    <citation type="submission" date="2019-03" db="EMBL/GenBank/DDBJ databases">
        <authorList>
            <person name="Danneels B."/>
        </authorList>
    </citation>
    <scope>NUCLEOTIDE SEQUENCE</scope>
</reference>
<name>A0A484RFH3_9ZZZZ</name>
<dbReference type="AlphaFoldDB" id="A0A484RFH3"/>
<dbReference type="EMBL" id="CAADIH010000027">
    <property type="protein sequence ID" value="VFR48171.1"/>
    <property type="molecule type" value="Genomic_DNA"/>
</dbReference>
<protein>
    <submittedName>
        <fullName evidence="2">Uncharacterized protein</fullName>
    </submittedName>
</protein>
<accession>A0A484RFH3</accession>
<evidence type="ECO:0000313" key="1">
    <source>
        <dbReference type="EMBL" id="VFR45329.1"/>
    </source>
</evidence>
<proteinExistence type="predicted"/>
<evidence type="ECO:0000313" key="2">
    <source>
        <dbReference type="EMBL" id="VFR48171.1"/>
    </source>
</evidence>
<gene>
    <name evidence="1" type="ORF">BER1_4359</name>
    <name evidence="2" type="ORF">BER2_4333</name>
</gene>
<dbReference type="EMBL" id="CAADIE010000026">
    <property type="protein sequence ID" value="VFR45329.1"/>
    <property type="molecule type" value="Genomic_DNA"/>
</dbReference>